<dbReference type="KEGG" id="asol:BEN76_03285"/>
<evidence type="ECO:0000313" key="2">
    <source>
        <dbReference type="EMBL" id="APV35091.1"/>
    </source>
</evidence>
<dbReference type="eggNOG" id="COG3243">
    <property type="taxonomic scope" value="Bacteria"/>
</dbReference>
<proteinExistence type="predicted"/>
<dbReference type="EMBL" id="CP016896">
    <property type="protein sequence ID" value="APV35091.1"/>
    <property type="molecule type" value="Genomic_DNA"/>
</dbReference>
<dbReference type="AlphaFoldDB" id="A0A1P8EFW3"/>
<dbReference type="Proteomes" id="UP000185674">
    <property type="component" value="Chromosome"/>
</dbReference>
<feature type="domain" description="AB hydrolase-1" evidence="1">
    <location>
        <begin position="80"/>
        <end position="340"/>
    </location>
</feature>
<evidence type="ECO:0000313" key="3">
    <source>
        <dbReference type="Proteomes" id="UP000185674"/>
    </source>
</evidence>
<dbReference type="PANTHER" id="PTHR36837">
    <property type="entry name" value="POLY(3-HYDROXYALKANOATE) POLYMERASE SUBUNIT PHAC"/>
    <property type="match status" value="1"/>
</dbReference>
<keyword evidence="2" id="KW-0378">Hydrolase</keyword>
<evidence type="ECO:0000259" key="1">
    <source>
        <dbReference type="Pfam" id="PF00561"/>
    </source>
</evidence>
<protein>
    <submittedName>
        <fullName evidence="2">Alpha/beta hydrolase</fullName>
    </submittedName>
</protein>
<dbReference type="Gene3D" id="3.40.50.1820">
    <property type="entry name" value="alpha/beta hydrolase"/>
    <property type="match status" value="1"/>
</dbReference>
<accession>A0A1P8EFW3</accession>
<dbReference type="GO" id="GO:0016787">
    <property type="term" value="F:hydrolase activity"/>
    <property type="evidence" value="ECO:0007669"/>
    <property type="project" value="UniProtKB-KW"/>
</dbReference>
<organism evidence="2 3">
    <name type="scientific">Acinetobacter soli</name>
    <dbReference type="NCBI Taxonomy" id="487316"/>
    <lineage>
        <taxon>Bacteria</taxon>
        <taxon>Pseudomonadati</taxon>
        <taxon>Pseudomonadota</taxon>
        <taxon>Gammaproteobacteria</taxon>
        <taxon>Moraxellales</taxon>
        <taxon>Moraxellaceae</taxon>
        <taxon>Acinetobacter</taxon>
    </lineage>
</organism>
<dbReference type="STRING" id="487316.BEN76_03285"/>
<dbReference type="SUPFAM" id="SSF53474">
    <property type="entry name" value="alpha/beta-Hydrolases"/>
    <property type="match status" value="1"/>
</dbReference>
<dbReference type="InterPro" id="IPR029058">
    <property type="entry name" value="AB_hydrolase_fold"/>
</dbReference>
<name>A0A1P8EFW3_9GAMM</name>
<dbReference type="Pfam" id="PF00561">
    <property type="entry name" value="Abhydrolase_1"/>
    <property type="match status" value="1"/>
</dbReference>
<dbReference type="InterPro" id="IPR051321">
    <property type="entry name" value="PHA/PHB_synthase"/>
</dbReference>
<dbReference type="PANTHER" id="PTHR36837:SF4">
    <property type="entry name" value="BLR0908 PROTEIN"/>
    <property type="match status" value="1"/>
</dbReference>
<gene>
    <name evidence="2" type="ORF">BEN76_03285</name>
</gene>
<reference evidence="2 3" key="1">
    <citation type="submission" date="2016-08" db="EMBL/GenBank/DDBJ databases">
        <title>Complete genome sequence of Acinetobacter baylyi strain GFJ2.</title>
        <authorList>
            <person name="Tabata M."/>
            <person name="Kuboki S."/>
            <person name="Gibu N."/>
            <person name="Kinouchi Y."/>
            <person name="Vangnai A."/>
            <person name="Kasai D."/>
            <person name="Fukuda M."/>
        </authorList>
    </citation>
    <scope>NUCLEOTIDE SEQUENCE [LARGE SCALE GENOMIC DNA]</scope>
    <source>
        <strain evidence="2 3">GFJ2</strain>
    </source>
</reference>
<sequence length="368" mass="42136">MQRMDSLKSLIHNQQIKLKHLSARLFREESLVISQTTPYQVIGEFGQTRIRYYAASTKRYKEPLVFVAPLAINMAIYDLYPYRSLIRYFQENGFDIYLIDWGRLSYRDRHLNFLSFIDDALPRYLKIICTHAKSDQVSLHGWSMAGIFVMLYSALHHAKHVKNLIVLGSPIDSYASGRIGKLYRFVHNTIQKNPSLERRIYAGLPKKLIHTPGVLNALGFKILDPKGWIDGHVQLLKNLESKKLVQEHATLSHFLNNMIDYPGGINQDMLFNVWLQNPLKDGKIQLKNTVIDLKNIDCALLVGAGRSDQLVTADAVKPLIKLTNSTDVTFTLIPGGHLGLMSSQASSEEFWPQFKDWLIQRSTQIKKE</sequence>
<dbReference type="InterPro" id="IPR000073">
    <property type="entry name" value="AB_hydrolase_1"/>
</dbReference>